<dbReference type="CDD" id="cd14081">
    <property type="entry name" value="STKc_BRSK1_2"/>
    <property type="match status" value="1"/>
</dbReference>
<feature type="domain" description="Protein kinase" evidence="19">
    <location>
        <begin position="23"/>
        <end position="283"/>
    </location>
</feature>
<keyword evidence="10 17" id="KW-0547">Nucleotide-binding</keyword>
<name>A0A0L0RZX5_ALLM3</name>
<keyword evidence="9" id="KW-0479">Metal-binding</keyword>
<dbReference type="PROSITE" id="PS00107">
    <property type="entry name" value="PROTEIN_KINASE_ATP"/>
    <property type="match status" value="1"/>
</dbReference>
<dbReference type="FunFam" id="3.30.200.20:FF:000003">
    <property type="entry name" value="Non-specific serine/threonine protein kinase"/>
    <property type="match status" value="1"/>
</dbReference>
<evidence type="ECO:0000256" key="3">
    <source>
        <dbReference type="ARBA" id="ARBA00006234"/>
    </source>
</evidence>
<organism evidence="20 21">
    <name type="scientific">Allomyces macrogynus (strain ATCC 38327)</name>
    <name type="common">Allomyces javanicus var. macrogynus</name>
    <dbReference type="NCBI Taxonomy" id="578462"/>
    <lineage>
        <taxon>Eukaryota</taxon>
        <taxon>Fungi</taxon>
        <taxon>Fungi incertae sedis</taxon>
        <taxon>Blastocladiomycota</taxon>
        <taxon>Blastocladiomycetes</taxon>
        <taxon>Blastocladiales</taxon>
        <taxon>Blastocladiaceae</taxon>
        <taxon>Allomyces</taxon>
    </lineage>
</organism>
<dbReference type="GO" id="GO:0005940">
    <property type="term" value="C:septin ring"/>
    <property type="evidence" value="ECO:0007669"/>
    <property type="project" value="UniProtKB-ARBA"/>
</dbReference>
<evidence type="ECO:0000256" key="8">
    <source>
        <dbReference type="ARBA" id="ARBA00022679"/>
    </source>
</evidence>
<keyword evidence="7" id="KW-0597">Phosphoprotein</keyword>
<protein>
    <recommendedName>
        <fullName evidence="5">non-specific serine/threonine protein kinase</fullName>
        <ecNumber evidence="5">2.7.11.1</ecNumber>
    </recommendedName>
</protein>
<dbReference type="EMBL" id="GG745329">
    <property type="protein sequence ID" value="KNE55868.1"/>
    <property type="molecule type" value="Genomic_DNA"/>
</dbReference>
<dbReference type="GO" id="GO:0005524">
    <property type="term" value="F:ATP binding"/>
    <property type="evidence" value="ECO:0007669"/>
    <property type="project" value="UniProtKB-UniRule"/>
</dbReference>
<dbReference type="GO" id="GO:0005935">
    <property type="term" value="C:cellular bud neck"/>
    <property type="evidence" value="ECO:0007669"/>
    <property type="project" value="UniProtKB-SubCell"/>
</dbReference>
<keyword evidence="6" id="KW-0723">Serine/threonine-protein kinase</keyword>
<evidence type="ECO:0000256" key="12">
    <source>
        <dbReference type="ARBA" id="ARBA00022840"/>
    </source>
</evidence>
<comment type="similarity">
    <text evidence="4">Belongs to the protein kinase superfamily. CAMK Ser/Thr protein kinase family. NIM1 subfamily.</text>
</comment>
<keyword evidence="12 17" id="KW-0067">ATP-binding</keyword>
<evidence type="ECO:0000256" key="17">
    <source>
        <dbReference type="PROSITE-ProRule" id="PRU10141"/>
    </source>
</evidence>
<reference evidence="21" key="2">
    <citation type="submission" date="2009-11" db="EMBL/GenBank/DDBJ databases">
        <title>The Genome Sequence of Allomyces macrogynus strain ATCC 38327.</title>
        <authorList>
            <consortium name="The Broad Institute Genome Sequencing Platform"/>
            <person name="Russ C."/>
            <person name="Cuomo C."/>
            <person name="Shea T."/>
            <person name="Young S.K."/>
            <person name="Zeng Q."/>
            <person name="Koehrsen M."/>
            <person name="Haas B."/>
            <person name="Borodovsky M."/>
            <person name="Guigo R."/>
            <person name="Alvarado L."/>
            <person name="Berlin A."/>
            <person name="Borenstein D."/>
            <person name="Chen Z."/>
            <person name="Engels R."/>
            <person name="Freedman E."/>
            <person name="Gellesch M."/>
            <person name="Goldberg J."/>
            <person name="Griggs A."/>
            <person name="Gujja S."/>
            <person name="Heiman D."/>
            <person name="Hepburn T."/>
            <person name="Howarth C."/>
            <person name="Jen D."/>
            <person name="Larson L."/>
            <person name="Lewis B."/>
            <person name="Mehta T."/>
            <person name="Park D."/>
            <person name="Pearson M."/>
            <person name="Roberts A."/>
            <person name="Saif S."/>
            <person name="Shenoy N."/>
            <person name="Sisk P."/>
            <person name="Stolte C."/>
            <person name="Sykes S."/>
            <person name="Walk T."/>
            <person name="White J."/>
            <person name="Yandava C."/>
            <person name="Burger G."/>
            <person name="Gray M.W."/>
            <person name="Holland P.W.H."/>
            <person name="King N."/>
            <person name="Lang F.B.F."/>
            <person name="Roger A.J."/>
            <person name="Ruiz-Trillo I."/>
            <person name="Lander E."/>
            <person name="Nusbaum C."/>
        </authorList>
    </citation>
    <scope>NUCLEOTIDE SEQUENCE [LARGE SCALE GENOMIC DNA]</scope>
    <source>
        <strain evidence="21">ATCC 38327</strain>
    </source>
</reference>
<evidence type="ECO:0000256" key="11">
    <source>
        <dbReference type="ARBA" id="ARBA00022777"/>
    </source>
</evidence>
<dbReference type="SMART" id="SM00220">
    <property type="entry name" value="S_TKc"/>
    <property type="match status" value="1"/>
</dbReference>
<feature type="binding site" evidence="17">
    <location>
        <position position="52"/>
    </location>
    <ligand>
        <name>ATP</name>
        <dbReference type="ChEBI" id="CHEBI:30616"/>
    </ligand>
</feature>
<comment type="catalytic activity">
    <reaction evidence="16">
        <text>L-seryl-[protein] + ATP = O-phospho-L-seryl-[protein] + ADP + H(+)</text>
        <dbReference type="Rhea" id="RHEA:17989"/>
        <dbReference type="Rhea" id="RHEA-COMP:9863"/>
        <dbReference type="Rhea" id="RHEA-COMP:11604"/>
        <dbReference type="ChEBI" id="CHEBI:15378"/>
        <dbReference type="ChEBI" id="CHEBI:29999"/>
        <dbReference type="ChEBI" id="CHEBI:30616"/>
        <dbReference type="ChEBI" id="CHEBI:83421"/>
        <dbReference type="ChEBI" id="CHEBI:456216"/>
        <dbReference type="EC" id="2.7.11.1"/>
    </reaction>
</comment>
<comment type="catalytic activity">
    <reaction evidence="15">
        <text>L-threonyl-[protein] + ATP = O-phospho-L-threonyl-[protein] + ADP + H(+)</text>
        <dbReference type="Rhea" id="RHEA:46608"/>
        <dbReference type="Rhea" id="RHEA-COMP:11060"/>
        <dbReference type="Rhea" id="RHEA-COMP:11605"/>
        <dbReference type="ChEBI" id="CHEBI:15378"/>
        <dbReference type="ChEBI" id="CHEBI:30013"/>
        <dbReference type="ChEBI" id="CHEBI:30616"/>
        <dbReference type="ChEBI" id="CHEBI:61977"/>
        <dbReference type="ChEBI" id="CHEBI:456216"/>
        <dbReference type="EC" id="2.7.11.1"/>
    </reaction>
</comment>
<evidence type="ECO:0000256" key="1">
    <source>
        <dbReference type="ARBA" id="ARBA00001946"/>
    </source>
</evidence>
<reference evidence="20 21" key="1">
    <citation type="submission" date="2009-11" db="EMBL/GenBank/DDBJ databases">
        <title>Annotation of Allomyces macrogynus ATCC 38327.</title>
        <authorList>
            <consortium name="The Broad Institute Genome Sequencing Platform"/>
            <person name="Russ C."/>
            <person name="Cuomo C."/>
            <person name="Burger G."/>
            <person name="Gray M.W."/>
            <person name="Holland P.W.H."/>
            <person name="King N."/>
            <person name="Lang F.B.F."/>
            <person name="Roger A.J."/>
            <person name="Ruiz-Trillo I."/>
            <person name="Young S.K."/>
            <person name="Zeng Q."/>
            <person name="Gargeya S."/>
            <person name="Fitzgerald M."/>
            <person name="Haas B."/>
            <person name="Abouelleil A."/>
            <person name="Alvarado L."/>
            <person name="Arachchi H.M."/>
            <person name="Berlin A."/>
            <person name="Chapman S.B."/>
            <person name="Gearin G."/>
            <person name="Goldberg J."/>
            <person name="Griggs A."/>
            <person name="Gujja S."/>
            <person name="Hansen M."/>
            <person name="Heiman D."/>
            <person name="Howarth C."/>
            <person name="Larimer J."/>
            <person name="Lui A."/>
            <person name="MacDonald P.J.P."/>
            <person name="McCowen C."/>
            <person name="Montmayeur A."/>
            <person name="Murphy C."/>
            <person name="Neiman D."/>
            <person name="Pearson M."/>
            <person name="Priest M."/>
            <person name="Roberts A."/>
            <person name="Saif S."/>
            <person name="Shea T."/>
            <person name="Sisk P."/>
            <person name="Stolte C."/>
            <person name="Sykes S."/>
            <person name="Wortman J."/>
            <person name="Nusbaum C."/>
            <person name="Birren B."/>
        </authorList>
    </citation>
    <scope>NUCLEOTIDE SEQUENCE [LARGE SCALE GENOMIC DNA]</scope>
    <source>
        <strain evidence="20 21">ATCC 38327</strain>
    </source>
</reference>
<dbReference type="SUPFAM" id="SSF56112">
    <property type="entry name" value="Protein kinase-like (PK-like)"/>
    <property type="match status" value="1"/>
</dbReference>
<evidence type="ECO:0000256" key="9">
    <source>
        <dbReference type="ARBA" id="ARBA00022723"/>
    </source>
</evidence>
<evidence type="ECO:0000313" key="20">
    <source>
        <dbReference type="EMBL" id="KNE55868.1"/>
    </source>
</evidence>
<dbReference type="FunFam" id="1.10.510.10:FF:000394">
    <property type="entry name" value="Serine/threonine-protein kinase HSL1"/>
    <property type="match status" value="1"/>
</dbReference>
<dbReference type="STRING" id="578462.A0A0L0RZX5"/>
<dbReference type="Pfam" id="PF00069">
    <property type="entry name" value="Pkinase"/>
    <property type="match status" value="1"/>
</dbReference>
<proteinExistence type="inferred from homology"/>
<dbReference type="AlphaFoldDB" id="A0A0L0RZX5"/>
<dbReference type="GO" id="GO:0035556">
    <property type="term" value="P:intracellular signal transduction"/>
    <property type="evidence" value="ECO:0007669"/>
    <property type="project" value="TreeGrafter"/>
</dbReference>
<dbReference type="Pfam" id="PF21115">
    <property type="entry name" value="UBA_BRSK"/>
    <property type="match status" value="1"/>
</dbReference>
<feature type="region of interest" description="Disordered" evidence="18">
    <location>
        <begin position="449"/>
        <end position="487"/>
    </location>
</feature>
<comment type="subcellular location">
    <subcellularLocation>
        <location evidence="2">Bud neck</location>
    </subcellularLocation>
</comment>
<dbReference type="InterPro" id="IPR017441">
    <property type="entry name" value="Protein_kinase_ATP_BS"/>
</dbReference>
<evidence type="ECO:0000256" key="14">
    <source>
        <dbReference type="ARBA" id="ARBA00022902"/>
    </source>
</evidence>
<dbReference type="GO" id="GO:0046872">
    <property type="term" value="F:metal ion binding"/>
    <property type="evidence" value="ECO:0007669"/>
    <property type="project" value="UniProtKB-KW"/>
</dbReference>
<gene>
    <name evidence="20" type="ORF">AMAG_01736</name>
</gene>
<dbReference type="VEuPathDB" id="FungiDB:AMAG_01736"/>
<accession>A0A0L0RZX5</accession>
<keyword evidence="11 20" id="KW-0418">Kinase</keyword>
<comment type="similarity">
    <text evidence="3">Belongs to the protein kinase superfamily. CAMK Ser/Thr protein kinase family. SNF1 subfamily.</text>
</comment>
<feature type="compositionally biased region" description="Pro residues" evidence="18">
    <location>
        <begin position="468"/>
        <end position="479"/>
    </location>
</feature>
<evidence type="ECO:0000256" key="6">
    <source>
        <dbReference type="ARBA" id="ARBA00022527"/>
    </source>
</evidence>
<feature type="compositionally biased region" description="Basic and acidic residues" evidence="18">
    <location>
        <begin position="369"/>
        <end position="379"/>
    </location>
</feature>
<evidence type="ECO:0000256" key="2">
    <source>
        <dbReference type="ARBA" id="ARBA00004266"/>
    </source>
</evidence>
<dbReference type="InterPro" id="IPR048622">
    <property type="entry name" value="BRSK1_2-like_UBA"/>
</dbReference>
<evidence type="ECO:0000256" key="7">
    <source>
        <dbReference type="ARBA" id="ARBA00022553"/>
    </source>
</evidence>
<keyword evidence="13" id="KW-0460">Magnesium</keyword>
<evidence type="ECO:0000256" key="5">
    <source>
        <dbReference type="ARBA" id="ARBA00012513"/>
    </source>
</evidence>
<feature type="region of interest" description="Disordered" evidence="18">
    <location>
        <begin position="1"/>
        <end position="21"/>
    </location>
</feature>
<dbReference type="Gene3D" id="1.10.510.10">
    <property type="entry name" value="Transferase(Phosphotransferase) domain 1"/>
    <property type="match status" value="1"/>
</dbReference>
<keyword evidence="14" id="KW-0524">Neurogenesis</keyword>
<dbReference type="EC" id="2.7.11.1" evidence="5"/>
<keyword evidence="21" id="KW-1185">Reference proteome</keyword>
<feature type="compositionally biased region" description="Polar residues" evidence="18">
    <location>
        <begin position="1"/>
        <end position="18"/>
    </location>
</feature>
<evidence type="ECO:0000256" key="16">
    <source>
        <dbReference type="ARBA" id="ARBA00048679"/>
    </source>
</evidence>
<evidence type="ECO:0000256" key="10">
    <source>
        <dbReference type="ARBA" id="ARBA00022741"/>
    </source>
</evidence>
<dbReference type="PANTHER" id="PTHR24346:SF110">
    <property type="entry name" value="NON-SPECIFIC SERINE_THREONINE PROTEIN KINASE"/>
    <property type="match status" value="1"/>
</dbReference>
<feature type="region of interest" description="Disordered" evidence="18">
    <location>
        <begin position="366"/>
        <end position="390"/>
    </location>
</feature>
<dbReference type="InterPro" id="IPR011009">
    <property type="entry name" value="Kinase-like_dom_sf"/>
</dbReference>
<evidence type="ECO:0000259" key="19">
    <source>
        <dbReference type="PROSITE" id="PS50011"/>
    </source>
</evidence>
<sequence>MAPSATSTMSPRPTSGTNRIGPYVLSKVLGQGSTGRVRLGVHYRTGQKVAIKIIPKTAMLGHGASAAHAQNLAKKMEREIVIMKLVQHPSVMQLYDVYETDEELYLVLEHVEGGELFDYLVKKGRLDEQEACSFFQQIIYGVHYCHQHLVCHRDLKPENLLLDSTRKIKVADFGMASLQQIGKQLETSCGSPHYASPEIIKGVKYDGAKSDIWSCGVILYALLAGNLPFDDDNIRRLLSKVKAGKFYMPPHISPAAQDLIQKMLVVDPDHRMTMDQIKRHPWFKQVPEPKDLDKIPLSAVVAHDPVATDASSLDPDVLQWLSHLGWADDKALRAVLLAHGQAAEKVFYQLLVNRKVDDLETYLNEESDSQDHLDEKAAESTDTSTPRRRAESLASMYMDRLKGRSEMNLNGTPGELRGSVARMGSSSGNLIGPARTARLEFRGRVQSLGDTLDRNGKPFHRRRLSPPMLAPPSPSPTPATPANGGTGARRSWFASLFHFRPESVVAIAPYGSAETMAHVRHALDALDVRMQDGRRGGIKCKAVVPANPESAPGGPTRDIKFRIDVRDVPGATVQAELTFALQNGPLAGMDWIVHKLVAKHVCFAPAAAAGTAAVPAGATGTTTPTP</sequence>
<dbReference type="OrthoDB" id="504170at2759"/>
<dbReference type="PANTHER" id="PTHR24346">
    <property type="entry name" value="MAP/MICROTUBULE AFFINITY-REGULATING KINASE"/>
    <property type="match status" value="1"/>
</dbReference>
<dbReference type="PROSITE" id="PS00108">
    <property type="entry name" value="PROTEIN_KINASE_ST"/>
    <property type="match status" value="1"/>
</dbReference>
<dbReference type="eggNOG" id="KOG0588">
    <property type="taxonomic scope" value="Eukaryota"/>
</dbReference>
<keyword evidence="8" id="KW-0808">Transferase</keyword>
<evidence type="ECO:0000256" key="13">
    <source>
        <dbReference type="ARBA" id="ARBA00022842"/>
    </source>
</evidence>
<dbReference type="PROSITE" id="PS50011">
    <property type="entry name" value="PROTEIN_KINASE_DOM"/>
    <property type="match status" value="1"/>
</dbReference>
<evidence type="ECO:0000256" key="18">
    <source>
        <dbReference type="SAM" id="MobiDB-lite"/>
    </source>
</evidence>
<dbReference type="InterPro" id="IPR008271">
    <property type="entry name" value="Ser/Thr_kinase_AS"/>
</dbReference>
<evidence type="ECO:0000256" key="15">
    <source>
        <dbReference type="ARBA" id="ARBA00047899"/>
    </source>
</evidence>
<evidence type="ECO:0000256" key="4">
    <source>
        <dbReference type="ARBA" id="ARBA00010791"/>
    </source>
</evidence>
<evidence type="ECO:0000313" key="21">
    <source>
        <dbReference type="Proteomes" id="UP000054350"/>
    </source>
</evidence>
<dbReference type="Proteomes" id="UP000054350">
    <property type="component" value="Unassembled WGS sequence"/>
</dbReference>
<comment type="cofactor">
    <cofactor evidence="1">
        <name>Mg(2+)</name>
        <dbReference type="ChEBI" id="CHEBI:18420"/>
    </cofactor>
</comment>
<dbReference type="GO" id="GO:0004674">
    <property type="term" value="F:protein serine/threonine kinase activity"/>
    <property type="evidence" value="ECO:0007669"/>
    <property type="project" value="UniProtKB-KW"/>
</dbReference>
<dbReference type="InterPro" id="IPR000719">
    <property type="entry name" value="Prot_kinase_dom"/>
</dbReference>